<evidence type="ECO:0000259" key="9">
    <source>
        <dbReference type="PROSITE" id="PS50928"/>
    </source>
</evidence>
<dbReference type="Proteomes" id="UP001274321">
    <property type="component" value="Unassembled WGS sequence"/>
</dbReference>
<dbReference type="Gene3D" id="1.10.3720.10">
    <property type="entry name" value="MetI-like"/>
    <property type="match status" value="1"/>
</dbReference>
<name>A0ABU4RJ60_9HYPH</name>
<feature type="transmembrane region" description="Helical" evidence="7">
    <location>
        <begin position="255"/>
        <end position="273"/>
    </location>
</feature>
<dbReference type="SUPFAM" id="SSF161098">
    <property type="entry name" value="MetI-like"/>
    <property type="match status" value="1"/>
</dbReference>
<evidence type="ECO:0000256" key="6">
    <source>
        <dbReference type="ARBA" id="ARBA00023136"/>
    </source>
</evidence>
<dbReference type="CDD" id="cd06261">
    <property type="entry name" value="TM_PBP2"/>
    <property type="match status" value="1"/>
</dbReference>
<dbReference type="RefSeq" id="WP_319842975.1">
    <property type="nucleotide sequence ID" value="NZ_JAXAFJ010000001.1"/>
</dbReference>
<comment type="caution">
    <text evidence="10">The sequence shown here is derived from an EMBL/GenBank/DDBJ whole genome shotgun (WGS) entry which is preliminary data.</text>
</comment>
<reference evidence="10 11" key="1">
    <citation type="submission" date="2023-11" db="EMBL/GenBank/DDBJ databases">
        <authorList>
            <person name="Bao R."/>
        </authorList>
    </citation>
    <scope>NUCLEOTIDE SEQUENCE [LARGE SCALE GENOMIC DNA]</scope>
    <source>
        <strain evidence="10 11">PJ23</strain>
    </source>
</reference>
<sequence length="284" mass="31284">MAEVAGRMAEAPATGEAPPTVRRRGGAGLWTFRRALPRRTETALALAGSLAVLLIWEGAARTGLTNPVFFPAPSTVLAALWRMLTQQNLLWHAGISTMRVWTAFAVAAVMAVPIGILMSSYRAFGAAVEPIIDFIRYLPVPALVPLSIIWFGVGESTKIYLLWLGTFFQLVLLVSDDMRRVPQEYFEIASTLGAKPAQALKDVAFRAMLPNLVDNLRITLGWCWTYLIIAEIVAADSGIGFVIWTARRYMKTPEVMAGVVVIGLIGLLTDQLLRALHRRAFRYL</sequence>
<feature type="compositionally biased region" description="Low complexity" evidence="8">
    <location>
        <begin position="9"/>
        <end position="20"/>
    </location>
</feature>
<feature type="transmembrane region" description="Helical" evidence="7">
    <location>
        <begin position="159"/>
        <end position="175"/>
    </location>
</feature>
<feature type="transmembrane region" description="Helical" evidence="7">
    <location>
        <begin position="224"/>
        <end position="243"/>
    </location>
</feature>
<evidence type="ECO:0000313" key="10">
    <source>
        <dbReference type="EMBL" id="MDX6804860.1"/>
    </source>
</evidence>
<evidence type="ECO:0000256" key="5">
    <source>
        <dbReference type="ARBA" id="ARBA00022989"/>
    </source>
</evidence>
<dbReference type="InterPro" id="IPR000515">
    <property type="entry name" value="MetI-like"/>
</dbReference>
<evidence type="ECO:0000256" key="8">
    <source>
        <dbReference type="SAM" id="MobiDB-lite"/>
    </source>
</evidence>
<dbReference type="EMBL" id="JAXAFJ010000001">
    <property type="protein sequence ID" value="MDX6804860.1"/>
    <property type="molecule type" value="Genomic_DNA"/>
</dbReference>
<evidence type="ECO:0000256" key="7">
    <source>
        <dbReference type="RuleBase" id="RU363032"/>
    </source>
</evidence>
<comment type="subcellular location">
    <subcellularLocation>
        <location evidence="1 7">Cell membrane</location>
        <topology evidence="1 7">Multi-pass membrane protein</topology>
    </subcellularLocation>
</comment>
<evidence type="ECO:0000313" key="11">
    <source>
        <dbReference type="Proteomes" id="UP001274321"/>
    </source>
</evidence>
<feature type="region of interest" description="Disordered" evidence="8">
    <location>
        <begin position="1"/>
        <end position="22"/>
    </location>
</feature>
<comment type="similarity">
    <text evidence="7">Belongs to the binding-protein-dependent transport system permease family.</text>
</comment>
<accession>A0ABU4RJ60</accession>
<keyword evidence="3" id="KW-1003">Cell membrane</keyword>
<keyword evidence="11" id="KW-1185">Reference proteome</keyword>
<dbReference type="PANTHER" id="PTHR30151:SF0">
    <property type="entry name" value="ABC TRANSPORTER PERMEASE PROTEIN MJ0413-RELATED"/>
    <property type="match status" value="1"/>
</dbReference>
<dbReference type="Pfam" id="PF00528">
    <property type="entry name" value="BPD_transp_1"/>
    <property type="match status" value="1"/>
</dbReference>
<keyword evidence="6 7" id="KW-0472">Membrane</keyword>
<dbReference type="InterPro" id="IPR035906">
    <property type="entry name" value="MetI-like_sf"/>
</dbReference>
<gene>
    <name evidence="10" type="ORF">SCD90_02175</name>
</gene>
<evidence type="ECO:0000256" key="3">
    <source>
        <dbReference type="ARBA" id="ARBA00022475"/>
    </source>
</evidence>
<keyword evidence="2 7" id="KW-0813">Transport</keyword>
<proteinExistence type="inferred from homology"/>
<feature type="transmembrane region" description="Helical" evidence="7">
    <location>
        <begin position="100"/>
        <end position="122"/>
    </location>
</feature>
<evidence type="ECO:0000256" key="2">
    <source>
        <dbReference type="ARBA" id="ARBA00022448"/>
    </source>
</evidence>
<feature type="transmembrane region" description="Helical" evidence="7">
    <location>
        <begin position="134"/>
        <end position="153"/>
    </location>
</feature>
<feature type="transmembrane region" description="Helical" evidence="7">
    <location>
        <begin position="42"/>
        <end position="59"/>
    </location>
</feature>
<feature type="domain" description="ABC transmembrane type-1" evidence="9">
    <location>
        <begin position="93"/>
        <end position="273"/>
    </location>
</feature>
<dbReference type="PROSITE" id="PS50928">
    <property type="entry name" value="ABC_TM1"/>
    <property type="match status" value="1"/>
</dbReference>
<organism evidence="10 11">
    <name type="scientific">Terrihabitans rhizophilus</name>
    <dbReference type="NCBI Taxonomy" id="3092662"/>
    <lineage>
        <taxon>Bacteria</taxon>
        <taxon>Pseudomonadati</taxon>
        <taxon>Pseudomonadota</taxon>
        <taxon>Alphaproteobacteria</taxon>
        <taxon>Hyphomicrobiales</taxon>
        <taxon>Terrihabitans</taxon>
    </lineage>
</organism>
<keyword evidence="5 7" id="KW-1133">Transmembrane helix</keyword>
<evidence type="ECO:0000256" key="1">
    <source>
        <dbReference type="ARBA" id="ARBA00004651"/>
    </source>
</evidence>
<protein>
    <submittedName>
        <fullName evidence="10">ABC transporter permease</fullName>
    </submittedName>
</protein>
<dbReference type="PANTHER" id="PTHR30151">
    <property type="entry name" value="ALKANE SULFONATE ABC TRANSPORTER-RELATED, MEMBRANE SUBUNIT"/>
    <property type="match status" value="1"/>
</dbReference>
<evidence type="ECO:0000256" key="4">
    <source>
        <dbReference type="ARBA" id="ARBA00022692"/>
    </source>
</evidence>
<keyword evidence="4 7" id="KW-0812">Transmembrane</keyword>